<feature type="compositionally biased region" description="Polar residues" evidence="8">
    <location>
        <begin position="429"/>
        <end position="440"/>
    </location>
</feature>
<feature type="region of interest" description="Disordered" evidence="8">
    <location>
        <begin position="294"/>
        <end position="499"/>
    </location>
</feature>
<gene>
    <name evidence="7" type="primary">DLT1</name>
    <name evidence="9" type="ORF">H2200_002742</name>
</gene>
<dbReference type="AlphaFoldDB" id="A0AA38XJF2"/>
<dbReference type="InterPro" id="IPR038869">
    <property type="entry name" value="DLT1"/>
</dbReference>
<dbReference type="Proteomes" id="UP001172673">
    <property type="component" value="Unassembled WGS sequence"/>
</dbReference>
<evidence type="ECO:0000256" key="7">
    <source>
        <dbReference type="RuleBase" id="RU367100"/>
    </source>
</evidence>
<keyword evidence="10" id="KW-1185">Reference proteome</keyword>
<comment type="caution">
    <text evidence="9">The sequence shown here is derived from an EMBL/GenBank/DDBJ whole genome shotgun (WGS) entry which is preliminary data.</text>
</comment>
<keyword evidence="6 7" id="KW-0472">Membrane</keyword>
<feature type="compositionally biased region" description="Basic residues" evidence="8">
    <location>
        <begin position="450"/>
        <end position="464"/>
    </location>
</feature>
<evidence type="ECO:0000313" key="9">
    <source>
        <dbReference type="EMBL" id="KAJ9614605.1"/>
    </source>
</evidence>
<feature type="compositionally biased region" description="Basic and acidic residues" evidence="8">
    <location>
        <begin position="483"/>
        <end position="499"/>
    </location>
</feature>
<evidence type="ECO:0000256" key="1">
    <source>
        <dbReference type="ARBA" id="ARBA00002489"/>
    </source>
</evidence>
<feature type="compositionally biased region" description="Basic and acidic residues" evidence="8">
    <location>
        <begin position="295"/>
        <end position="304"/>
    </location>
</feature>
<protein>
    <recommendedName>
        <fullName evidence="3 7">Defect at low temperature protein 1</fullName>
    </recommendedName>
</protein>
<dbReference type="GO" id="GO:0016020">
    <property type="term" value="C:membrane"/>
    <property type="evidence" value="ECO:0007669"/>
    <property type="project" value="UniProtKB-SubCell"/>
</dbReference>
<organism evidence="9 10">
    <name type="scientific">Cladophialophora chaetospira</name>
    <dbReference type="NCBI Taxonomy" id="386627"/>
    <lineage>
        <taxon>Eukaryota</taxon>
        <taxon>Fungi</taxon>
        <taxon>Dikarya</taxon>
        <taxon>Ascomycota</taxon>
        <taxon>Pezizomycotina</taxon>
        <taxon>Eurotiomycetes</taxon>
        <taxon>Chaetothyriomycetidae</taxon>
        <taxon>Chaetothyriales</taxon>
        <taxon>Herpotrichiellaceae</taxon>
        <taxon>Cladophialophora</taxon>
    </lineage>
</organism>
<evidence type="ECO:0000256" key="8">
    <source>
        <dbReference type="SAM" id="MobiDB-lite"/>
    </source>
</evidence>
<evidence type="ECO:0000256" key="3">
    <source>
        <dbReference type="ARBA" id="ARBA00021353"/>
    </source>
</evidence>
<evidence type="ECO:0000256" key="4">
    <source>
        <dbReference type="ARBA" id="ARBA00022692"/>
    </source>
</evidence>
<evidence type="ECO:0000256" key="6">
    <source>
        <dbReference type="ARBA" id="ARBA00023136"/>
    </source>
</evidence>
<feature type="compositionally biased region" description="Polar residues" evidence="8">
    <location>
        <begin position="325"/>
        <end position="340"/>
    </location>
</feature>
<proteinExistence type="inferred from homology"/>
<feature type="transmembrane region" description="Helical" evidence="7">
    <location>
        <begin position="47"/>
        <end position="69"/>
    </location>
</feature>
<dbReference type="PANTHER" id="PTHR40021">
    <property type="entry name" value="DEFECT AT LOW TEMPERATURE PROTEIN 1"/>
    <property type="match status" value="1"/>
</dbReference>
<keyword evidence="5 7" id="KW-1133">Transmembrane helix</keyword>
<feature type="compositionally biased region" description="Basic and acidic residues" evidence="8">
    <location>
        <begin position="363"/>
        <end position="392"/>
    </location>
</feature>
<evidence type="ECO:0000256" key="5">
    <source>
        <dbReference type="ARBA" id="ARBA00022989"/>
    </source>
</evidence>
<accession>A0AA38XJF2</accession>
<comment type="similarity">
    <text evidence="2 7">Belongs to the DLT1 family.</text>
</comment>
<feature type="transmembrane region" description="Helical" evidence="7">
    <location>
        <begin position="13"/>
        <end position="35"/>
    </location>
</feature>
<keyword evidence="4 7" id="KW-0812">Transmembrane</keyword>
<dbReference type="EMBL" id="JAPDRK010000003">
    <property type="protein sequence ID" value="KAJ9614605.1"/>
    <property type="molecule type" value="Genomic_DNA"/>
</dbReference>
<evidence type="ECO:0000256" key="2">
    <source>
        <dbReference type="ARBA" id="ARBA00005550"/>
    </source>
</evidence>
<comment type="function">
    <text evidence="1 7">Required for growth under high-pressure and low-temperature conditions.</text>
</comment>
<sequence>MARGKASQILFRIFYSTSFTLVFILLIIFAAVTPADTIYESYRRNRLIDIFLIGGLYVFTALLAVLIYASRLYTNRSVLKDIPKTFMPIEREDLPGRRVHRLVQEALERCAVIAFQARPRSKRLEYDTINAGMRMLALTKTKSSTDQTIEPSWGPIAHPGWSSPAAKDLAGLEYATVIDELVDLVEAKAVSLVPVDPLVEPGTDGAPMPDPRVIEEIARSASMGMRAYLRYLIDIGVVPDNSLTVAFLAAYEQARFSSTPLSEEDFQTLMRLFAELLRSMAPVEVDLLGLEDDSEYRSDPHSLARSDASGSIKRTLSHASRHTQAETASIASTYSISGSVQHHKSPPQRVSEDSAPSMSSYENIHRPSSEPDMELGRGDLDANETRDVDDLSLHTAPTIATRSRSRPRPSLRTGSTRMYSAVSRMPSHPNDSGSLHSDTGSVVRYEVGKRSARSSRSSRRRRHNGSGGVISLAKTGENVSIGEDDRLPYRIHPPLRDAD</sequence>
<comment type="subcellular location">
    <subcellularLocation>
        <location evidence="7">Membrane</location>
        <topology evidence="7">Multi-pass membrane protein</topology>
    </subcellularLocation>
</comment>
<dbReference type="PANTHER" id="PTHR40021:SF1">
    <property type="entry name" value="DEFECT AT LOW TEMPERATURE PROTEIN 1"/>
    <property type="match status" value="1"/>
</dbReference>
<reference evidence="9" key="1">
    <citation type="submission" date="2022-10" db="EMBL/GenBank/DDBJ databases">
        <title>Culturing micro-colonial fungi from biological soil crusts in the Mojave desert and describing Neophaeococcomyces mojavensis, and introducing the new genera and species Taxawa tesnikishii.</title>
        <authorList>
            <person name="Kurbessoian T."/>
            <person name="Stajich J.E."/>
        </authorList>
    </citation>
    <scope>NUCLEOTIDE SEQUENCE</scope>
    <source>
        <strain evidence="9">TK_41</strain>
    </source>
</reference>
<name>A0AA38XJF2_9EURO</name>
<evidence type="ECO:0000313" key="10">
    <source>
        <dbReference type="Proteomes" id="UP001172673"/>
    </source>
</evidence>